<feature type="region of interest" description="Disordered" evidence="1">
    <location>
        <begin position="171"/>
        <end position="274"/>
    </location>
</feature>
<feature type="compositionally biased region" description="Low complexity" evidence="1">
    <location>
        <begin position="255"/>
        <end position="274"/>
    </location>
</feature>
<accession>A0A9W7XJ41</accession>
<feature type="signal peptide" evidence="2">
    <location>
        <begin position="1"/>
        <end position="19"/>
    </location>
</feature>
<organism evidence="4 5">
    <name type="scientific">Coemansia asiatica</name>
    <dbReference type="NCBI Taxonomy" id="1052880"/>
    <lineage>
        <taxon>Eukaryota</taxon>
        <taxon>Fungi</taxon>
        <taxon>Fungi incertae sedis</taxon>
        <taxon>Zoopagomycota</taxon>
        <taxon>Kickxellomycotina</taxon>
        <taxon>Kickxellomycetes</taxon>
        <taxon>Kickxellales</taxon>
        <taxon>Kickxellaceae</taxon>
        <taxon>Coemansia</taxon>
    </lineage>
</organism>
<evidence type="ECO:0000256" key="2">
    <source>
        <dbReference type="SAM" id="SignalP"/>
    </source>
</evidence>
<feature type="compositionally biased region" description="Low complexity" evidence="1">
    <location>
        <begin position="235"/>
        <end position="244"/>
    </location>
</feature>
<name>A0A9W7XJ41_9FUNG</name>
<sequence length="274" mass="27863">MKLVSAIAVLAATISSINAQSSVGPTVGQDLCCATNVERAKRGLSTLKWVRELETSSQRHSDYQRSTGVMDHMEKPGTQTYALGGRLEAVGFDYSTAGENLGTGFDDVDSLTTAWMNSPGHRANILGQGYTVCGGAVANPGGFYTINYAAPMSGYKPVLYDLKCSGSKSLGATPQGGSPAPAAASPTPVGHSAQSSSAPQAVAPAVTTVVNNNGSSSTTPQPVGHSAPQPANTNGPSSSGSPSGKCKRVPKGSIAAGKCKPCKKCGANASPFRR</sequence>
<feature type="compositionally biased region" description="Polar residues" evidence="1">
    <location>
        <begin position="211"/>
        <end position="221"/>
    </location>
</feature>
<dbReference type="EMBL" id="JANBOH010000092">
    <property type="protein sequence ID" value="KAJ1645714.1"/>
    <property type="molecule type" value="Genomic_DNA"/>
</dbReference>
<dbReference type="SUPFAM" id="SSF55797">
    <property type="entry name" value="PR-1-like"/>
    <property type="match status" value="1"/>
</dbReference>
<dbReference type="Proteomes" id="UP001145021">
    <property type="component" value="Unassembled WGS sequence"/>
</dbReference>
<dbReference type="InterPro" id="IPR035940">
    <property type="entry name" value="CAP_sf"/>
</dbReference>
<proteinExistence type="predicted"/>
<feature type="domain" description="SCP" evidence="3">
    <location>
        <begin position="34"/>
        <end position="141"/>
    </location>
</feature>
<gene>
    <name evidence="4" type="ORF">LPJ64_002731</name>
</gene>
<dbReference type="InterPro" id="IPR014044">
    <property type="entry name" value="CAP_dom"/>
</dbReference>
<feature type="compositionally biased region" description="Low complexity" evidence="1">
    <location>
        <begin position="171"/>
        <end position="210"/>
    </location>
</feature>
<reference evidence="4" key="1">
    <citation type="submission" date="2022-07" db="EMBL/GenBank/DDBJ databases">
        <title>Phylogenomic reconstructions and comparative analyses of Kickxellomycotina fungi.</title>
        <authorList>
            <person name="Reynolds N.K."/>
            <person name="Stajich J.E."/>
            <person name="Barry K."/>
            <person name="Grigoriev I.V."/>
            <person name="Crous P."/>
            <person name="Smith M.E."/>
        </authorList>
    </citation>
    <scope>NUCLEOTIDE SEQUENCE</scope>
    <source>
        <strain evidence="4">NBRC 105413</strain>
    </source>
</reference>
<evidence type="ECO:0000313" key="5">
    <source>
        <dbReference type="Proteomes" id="UP001145021"/>
    </source>
</evidence>
<keyword evidence="2" id="KW-0732">Signal</keyword>
<protein>
    <recommendedName>
        <fullName evidence="3">SCP domain-containing protein</fullName>
    </recommendedName>
</protein>
<comment type="caution">
    <text evidence="4">The sequence shown here is derived from an EMBL/GenBank/DDBJ whole genome shotgun (WGS) entry which is preliminary data.</text>
</comment>
<dbReference type="PANTHER" id="PTHR31157">
    <property type="entry name" value="SCP DOMAIN-CONTAINING PROTEIN"/>
    <property type="match status" value="1"/>
</dbReference>
<keyword evidence="5" id="KW-1185">Reference proteome</keyword>
<dbReference type="Pfam" id="PF00188">
    <property type="entry name" value="CAP"/>
    <property type="match status" value="1"/>
</dbReference>
<evidence type="ECO:0000256" key="1">
    <source>
        <dbReference type="SAM" id="MobiDB-lite"/>
    </source>
</evidence>
<evidence type="ECO:0000259" key="3">
    <source>
        <dbReference type="Pfam" id="PF00188"/>
    </source>
</evidence>
<evidence type="ECO:0000313" key="4">
    <source>
        <dbReference type="EMBL" id="KAJ1645714.1"/>
    </source>
</evidence>
<dbReference type="Gene3D" id="3.40.33.10">
    <property type="entry name" value="CAP"/>
    <property type="match status" value="1"/>
</dbReference>
<dbReference type="AlphaFoldDB" id="A0A9W7XJ41"/>
<feature type="chain" id="PRO_5040880086" description="SCP domain-containing protein" evidence="2">
    <location>
        <begin position="20"/>
        <end position="274"/>
    </location>
</feature>
<dbReference type="PANTHER" id="PTHR31157:SF1">
    <property type="entry name" value="SCP DOMAIN-CONTAINING PROTEIN"/>
    <property type="match status" value="1"/>
</dbReference>
<dbReference type="CDD" id="cd05379">
    <property type="entry name" value="CAP_bacterial"/>
    <property type="match status" value="1"/>
</dbReference>